<gene>
    <name evidence="1" type="ORF">PR048_020088</name>
</gene>
<comment type="caution">
    <text evidence="1">The sequence shown here is derived from an EMBL/GenBank/DDBJ whole genome shotgun (WGS) entry which is preliminary data.</text>
</comment>
<keyword evidence="2" id="KW-1185">Reference proteome</keyword>
<evidence type="ECO:0000313" key="1">
    <source>
        <dbReference type="EMBL" id="KAJ8879480.1"/>
    </source>
</evidence>
<evidence type="ECO:0000313" key="2">
    <source>
        <dbReference type="Proteomes" id="UP001159363"/>
    </source>
</evidence>
<reference evidence="1 2" key="1">
    <citation type="submission" date="2023-02" db="EMBL/GenBank/DDBJ databases">
        <title>LHISI_Scaffold_Assembly.</title>
        <authorList>
            <person name="Stuart O.P."/>
            <person name="Cleave R."/>
            <person name="Magrath M.J.L."/>
            <person name="Mikheyev A.S."/>
        </authorList>
    </citation>
    <scope>NUCLEOTIDE SEQUENCE [LARGE SCALE GENOMIC DNA]</scope>
    <source>
        <strain evidence="1">Daus_M_001</strain>
        <tissue evidence="1">Leg muscle</tissue>
    </source>
</reference>
<dbReference type="EMBL" id="JARBHB010000007">
    <property type="protein sequence ID" value="KAJ8879480.1"/>
    <property type="molecule type" value="Genomic_DNA"/>
</dbReference>
<proteinExistence type="predicted"/>
<accession>A0ABQ9H5A9</accession>
<dbReference type="Proteomes" id="UP001159363">
    <property type="component" value="Chromosome 6"/>
</dbReference>
<sequence>MLTYQALITMILGMENLFRVYQEELHKLFLEVSTGERMIPDTVESPVLVSFLASLERKCTALSEQSLTAKLWVQYLRQVGILHLFIELKGLVIGNFIYSVCGQCCCTCMLLDTFTTQNQLTYMSSRWRNSHLKYHHMSTTNINQRVSSLCGGRTRSGEECGGLTRGRRITESALAYFIAAFPVCLKVYNSLEELSGIKAGSSEQHVELRNFHRTRDAHDVAVLLSWLKEHSPWDVDCLRSLAYGVVGDDTINCDQAEYVGLGATKCMIGSKFEMARSILIRDDVVEVNSHQLFVWLICAMKTENDLKHYLSYDLSARPPALFDEVSMHKTVKSTFLQLFSYTTPEKNSTNDPRRIVINGVHLLHALVWPCPATYGQLVGAYLEFVQKHCRVSVTFVFDGYNVQSTKSQHHF</sequence>
<organism evidence="1 2">
    <name type="scientific">Dryococelus australis</name>
    <dbReference type="NCBI Taxonomy" id="614101"/>
    <lineage>
        <taxon>Eukaryota</taxon>
        <taxon>Metazoa</taxon>
        <taxon>Ecdysozoa</taxon>
        <taxon>Arthropoda</taxon>
        <taxon>Hexapoda</taxon>
        <taxon>Insecta</taxon>
        <taxon>Pterygota</taxon>
        <taxon>Neoptera</taxon>
        <taxon>Polyneoptera</taxon>
        <taxon>Phasmatodea</taxon>
        <taxon>Verophasmatodea</taxon>
        <taxon>Anareolatae</taxon>
        <taxon>Phasmatidae</taxon>
        <taxon>Eurycanthinae</taxon>
        <taxon>Dryococelus</taxon>
    </lineage>
</organism>
<protein>
    <submittedName>
        <fullName evidence="1">Uncharacterized protein</fullName>
    </submittedName>
</protein>
<name>A0ABQ9H5A9_9NEOP</name>